<keyword evidence="2" id="KW-0732">Signal</keyword>
<dbReference type="Proteomes" id="UP000278962">
    <property type="component" value="Unassembled WGS sequence"/>
</dbReference>
<feature type="signal peptide" evidence="2">
    <location>
        <begin position="1"/>
        <end position="21"/>
    </location>
</feature>
<dbReference type="AlphaFoldDB" id="A0A660LA89"/>
<organism evidence="3 4">
    <name type="scientific">Solirubrobacter pauli</name>
    <dbReference type="NCBI Taxonomy" id="166793"/>
    <lineage>
        <taxon>Bacteria</taxon>
        <taxon>Bacillati</taxon>
        <taxon>Actinomycetota</taxon>
        <taxon>Thermoleophilia</taxon>
        <taxon>Solirubrobacterales</taxon>
        <taxon>Solirubrobacteraceae</taxon>
        <taxon>Solirubrobacter</taxon>
    </lineage>
</organism>
<evidence type="ECO:0000313" key="3">
    <source>
        <dbReference type="EMBL" id="RKQ91888.1"/>
    </source>
</evidence>
<evidence type="ECO:0000256" key="2">
    <source>
        <dbReference type="SAM" id="SignalP"/>
    </source>
</evidence>
<dbReference type="EMBL" id="RBIL01000001">
    <property type="protein sequence ID" value="RKQ91888.1"/>
    <property type="molecule type" value="Genomic_DNA"/>
</dbReference>
<protein>
    <recommendedName>
        <fullName evidence="5">TLP18.3/Psb32/MOLO-1 phosphatase superfamily protein</fullName>
    </recommendedName>
</protein>
<feature type="region of interest" description="Disordered" evidence="1">
    <location>
        <begin position="163"/>
        <end position="208"/>
    </location>
</feature>
<accession>A0A660LA89</accession>
<feature type="compositionally biased region" description="Basic residues" evidence="1">
    <location>
        <begin position="189"/>
        <end position="199"/>
    </location>
</feature>
<feature type="chain" id="PRO_5038765327" description="TLP18.3/Psb32/MOLO-1 phosphatase superfamily protein" evidence="2">
    <location>
        <begin position="22"/>
        <end position="208"/>
    </location>
</feature>
<dbReference type="RefSeq" id="WP_170178942.1">
    <property type="nucleotide sequence ID" value="NZ_RBIL01000001.1"/>
</dbReference>
<feature type="compositionally biased region" description="Basic and acidic residues" evidence="1">
    <location>
        <begin position="163"/>
        <end position="174"/>
    </location>
</feature>
<evidence type="ECO:0000256" key="1">
    <source>
        <dbReference type="SAM" id="MobiDB-lite"/>
    </source>
</evidence>
<proteinExistence type="predicted"/>
<evidence type="ECO:0000313" key="4">
    <source>
        <dbReference type="Proteomes" id="UP000278962"/>
    </source>
</evidence>
<name>A0A660LA89_9ACTN</name>
<sequence length="208" mass="22554">MRRLLLAAVLLLVLWPASAAAQEVGAAATGLAQGPLHVDPSLRSALTEQERTDLVARLRNTTPPVLVALVPLVAGDSVDGKPRQLLTVLRRRTGRDDAAFVTVQDGILYAETPTPTAEEDPVRAAATVAILAEDRDYDERIATTLNRFLDALEDPDVVAHAEELRERQDAERSTPRRSSGVRRADASRPRVRGRARRPPPRAAADGRA</sequence>
<evidence type="ECO:0008006" key="5">
    <source>
        <dbReference type="Google" id="ProtNLM"/>
    </source>
</evidence>
<comment type="caution">
    <text evidence="3">The sequence shown here is derived from an EMBL/GenBank/DDBJ whole genome shotgun (WGS) entry which is preliminary data.</text>
</comment>
<reference evidence="3 4" key="1">
    <citation type="submission" date="2018-10" db="EMBL/GenBank/DDBJ databases">
        <title>Genomic Encyclopedia of Archaeal and Bacterial Type Strains, Phase II (KMG-II): from individual species to whole genera.</title>
        <authorList>
            <person name="Goeker M."/>
        </authorList>
    </citation>
    <scope>NUCLEOTIDE SEQUENCE [LARGE SCALE GENOMIC DNA]</scope>
    <source>
        <strain evidence="3 4">DSM 14954</strain>
    </source>
</reference>
<keyword evidence="4" id="KW-1185">Reference proteome</keyword>
<gene>
    <name evidence="3" type="ORF">C8N24_1722</name>
</gene>